<dbReference type="Gene3D" id="3.40.50.1820">
    <property type="entry name" value="alpha/beta hydrolase"/>
    <property type="match status" value="1"/>
</dbReference>
<dbReference type="Proteomes" id="UP000631312">
    <property type="component" value="Unassembled WGS sequence"/>
</dbReference>
<keyword evidence="1" id="KW-1133">Transmembrane helix</keyword>
<feature type="domain" description="AB hydrolase-1" evidence="2">
    <location>
        <begin position="130"/>
        <end position="320"/>
    </location>
</feature>
<dbReference type="SUPFAM" id="SSF53474">
    <property type="entry name" value="alpha/beta-Hydrolases"/>
    <property type="match status" value="1"/>
</dbReference>
<comment type="caution">
    <text evidence="4">The sequence shown here is derived from an EMBL/GenBank/DDBJ whole genome shotgun (WGS) entry which is preliminary data.</text>
</comment>
<keyword evidence="6" id="KW-1185">Reference proteome</keyword>
<sequence length="380" mass="42288">MGPFAPQKVDSSPSNRFRIPPWLAVVSGVIGSVIGIATNLYSAEFRAALEGSGALSPTVISVLITAVVAGATTAGVYRLSLQRRQQPGITPGVITIQPAAREFADAGLDEKVVSRSLHYLEAKRDSQDLVVFLHGLGLDANDFRAYMAESRYHCIALTFYGFNDFEKDDDHYAPISLSSHIALLGYALDKLHRKYPKKRMTLVGFSFGADMILLLDEFTRKTTKVFKTIPIHKTVLLDPNITTRTTTISSRIAKVDQAEPNKLLELLSSASRLDEFRYLCEYLYKILDKDFAQVQRHARDVVEKWDVDTPTLFLDRLGRLIRQTRGVHVILSYTFEDLFSAVNEGADARGLDASSLDCSQVDHFELIGAAFLKERLEGLL</sequence>
<accession>A0A7W7MJE3</accession>
<reference evidence="3 6" key="2">
    <citation type="submission" date="2021-01" db="EMBL/GenBank/DDBJ databases">
        <title>Whole genome shotgun sequence of Actinoplanes lobatus NBRC 12513.</title>
        <authorList>
            <person name="Komaki H."/>
            <person name="Tamura T."/>
        </authorList>
    </citation>
    <scope>NUCLEOTIDE SEQUENCE [LARGE SCALE GENOMIC DNA]</scope>
    <source>
        <strain evidence="3 6">NBRC 12513</strain>
    </source>
</reference>
<keyword evidence="1" id="KW-0812">Transmembrane</keyword>
<evidence type="ECO:0000259" key="2">
    <source>
        <dbReference type="Pfam" id="PF12697"/>
    </source>
</evidence>
<evidence type="ECO:0000313" key="5">
    <source>
        <dbReference type="Proteomes" id="UP000590511"/>
    </source>
</evidence>
<dbReference type="InterPro" id="IPR000073">
    <property type="entry name" value="AB_hydrolase_1"/>
</dbReference>
<keyword evidence="1" id="KW-0472">Membrane</keyword>
<dbReference type="Proteomes" id="UP000590511">
    <property type="component" value="Unassembled WGS sequence"/>
</dbReference>
<organism evidence="4 5">
    <name type="scientific">Actinoplanes lobatus</name>
    <dbReference type="NCBI Taxonomy" id="113568"/>
    <lineage>
        <taxon>Bacteria</taxon>
        <taxon>Bacillati</taxon>
        <taxon>Actinomycetota</taxon>
        <taxon>Actinomycetes</taxon>
        <taxon>Micromonosporales</taxon>
        <taxon>Micromonosporaceae</taxon>
        <taxon>Actinoplanes</taxon>
    </lineage>
</organism>
<evidence type="ECO:0000313" key="4">
    <source>
        <dbReference type="EMBL" id="MBB4751980.1"/>
    </source>
</evidence>
<proteinExistence type="predicted"/>
<dbReference type="Pfam" id="PF12697">
    <property type="entry name" value="Abhydrolase_6"/>
    <property type="match status" value="1"/>
</dbReference>
<dbReference type="EMBL" id="BOMP01000124">
    <property type="protein sequence ID" value="GIE44293.1"/>
    <property type="molecule type" value="Genomic_DNA"/>
</dbReference>
<dbReference type="EMBL" id="JACHNC010000001">
    <property type="protein sequence ID" value="MBB4751980.1"/>
    <property type="molecule type" value="Genomic_DNA"/>
</dbReference>
<evidence type="ECO:0000313" key="3">
    <source>
        <dbReference type="EMBL" id="GIE44293.1"/>
    </source>
</evidence>
<dbReference type="GO" id="GO:0003824">
    <property type="term" value="F:catalytic activity"/>
    <property type="evidence" value="ECO:0007669"/>
    <property type="project" value="UniProtKB-ARBA"/>
</dbReference>
<feature type="transmembrane region" description="Helical" evidence="1">
    <location>
        <begin position="21"/>
        <end position="42"/>
    </location>
</feature>
<protein>
    <submittedName>
        <fullName evidence="4">Pimeloyl-ACP methyl ester carboxylesterase</fullName>
    </submittedName>
</protein>
<evidence type="ECO:0000313" key="6">
    <source>
        <dbReference type="Proteomes" id="UP000631312"/>
    </source>
</evidence>
<dbReference type="InterPro" id="IPR029058">
    <property type="entry name" value="AB_hydrolase_fold"/>
</dbReference>
<dbReference type="AlphaFoldDB" id="A0A7W7MJE3"/>
<evidence type="ECO:0000256" key="1">
    <source>
        <dbReference type="SAM" id="Phobius"/>
    </source>
</evidence>
<name>A0A7W7MJE3_9ACTN</name>
<reference evidence="4 5" key="1">
    <citation type="submission" date="2020-08" db="EMBL/GenBank/DDBJ databases">
        <title>Sequencing the genomes of 1000 actinobacteria strains.</title>
        <authorList>
            <person name="Klenk H.-P."/>
        </authorList>
    </citation>
    <scope>NUCLEOTIDE SEQUENCE [LARGE SCALE GENOMIC DNA]</scope>
    <source>
        <strain evidence="4 5">DSM 43150</strain>
    </source>
</reference>
<gene>
    <name evidence="3" type="ORF">Alo02nite_71910</name>
    <name evidence="4" type="ORF">BJ964_006141</name>
</gene>
<dbReference type="RefSeq" id="WP_188123921.1">
    <property type="nucleotide sequence ID" value="NZ_BOMP01000124.1"/>
</dbReference>
<feature type="transmembrane region" description="Helical" evidence="1">
    <location>
        <begin position="54"/>
        <end position="77"/>
    </location>
</feature>